<dbReference type="GO" id="GO:0008234">
    <property type="term" value="F:cysteine-type peptidase activity"/>
    <property type="evidence" value="ECO:0007669"/>
    <property type="project" value="InterPro"/>
</dbReference>
<name>A0A1M4XRU4_9CLOT</name>
<keyword evidence="2" id="KW-0677">Repeat</keyword>
<dbReference type="PANTHER" id="PTHR12411">
    <property type="entry name" value="CYSTEINE PROTEASE FAMILY C1-RELATED"/>
    <property type="match status" value="1"/>
</dbReference>
<dbReference type="Pfam" id="PF01473">
    <property type="entry name" value="Choline_bind_1"/>
    <property type="match status" value="3"/>
</dbReference>
<feature type="repeat" description="Cell wall-binding" evidence="3">
    <location>
        <begin position="609"/>
        <end position="628"/>
    </location>
</feature>
<feature type="repeat" description="Cell wall-binding" evidence="3">
    <location>
        <begin position="509"/>
        <end position="528"/>
    </location>
</feature>
<dbReference type="InterPro" id="IPR018337">
    <property type="entry name" value="Cell_wall/Cho-bd_repeat"/>
</dbReference>
<feature type="repeat" description="Cell wall-binding" evidence="3">
    <location>
        <begin position="469"/>
        <end position="488"/>
    </location>
</feature>
<dbReference type="OrthoDB" id="3648721at2"/>
<feature type="repeat" description="Cell wall-binding" evidence="3">
    <location>
        <begin position="629"/>
        <end position="648"/>
    </location>
</feature>
<proteinExistence type="inferred from homology"/>
<feature type="repeat" description="Cell wall-binding" evidence="3">
    <location>
        <begin position="529"/>
        <end position="548"/>
    </location>
</feature>
<keyword evidence="4" id="KW-0732">Signal</keyword>
<feature type="repeat" description="Cell wall-binding" evidence="3">
    <location>
        <begin position="549"/>
        <end position="568"/>
    </location>
</feature>
<feature type="repeat" description="Cell wall-binding" evidence="3">
    <location>
        <begin position="489"/>
        <end position="508"/>
    </location>
</feature>
<dbReference type="SUPFAM" id="SSF69360">
    <property type="entry name" value="Cell wall binding repeat"/>
    <property type="match status" value="2"/>
</dbReference>
<evidence type="ECO:0000259" key="5">
    <source>
        <dbReference type="SMART" id="SM00645"/>
    </source>
</evidence>
<feature type="repeat" description="Cell wall-binding" evidence="3">
    <location>
        <begin position="569"/>
        <end position="588"/>
    </location>
</feature>
<dbReference type="Gene3D" id="2.30.30.20">
    <property type="entry name" value="Aspartate carbamoyltransferase regulatory subunit, C-terminal domain"/>
    <property type="match status" value="1"/>
</dbReference>
<dbReference type="SUPFAM" id="SSF54001">
    <property type="entry name" value="Cysteine proteinases"/>
    <property type="match status" value="1"/>
</dbReference>
<gene>
    <name evidence="6" type="ORF">SAMN05443638_12025</name>
</gene>
<feature type="repeat" description="Cell wall-binding" evidence="3">
    <location>
        <begin position="589"/>
        <end position="608"/>
    </location>
</feature>
<dbReference type="EMBL" id="FQVM01000020">
    <property type="protein sequence ID" value="SHE96168.1"/>
    <property type="molecule type" value="Genomic_DNA"/>
</dbReference>
<evidence type="ECO:0000256" key="2">
    <source>
        <dbReference type="ARBA" id="ARBA00022737"/>
    </source>
</evidence>
<dbReference type="Proteomes" id="UP000184035">
    <property type="component" value="Unassembled WGS sequence"/>
</dbReference>
<accession>A0A1M4XRU4</accession>
<feature type="chain" id="PRO_5039141758" evidence="4">
    <location>
        <begin position="27"/>
        <end position="669"/>
    </location>
</feature>
<dbReference type="STRING" id="1533.SAMN05443638_12025"/>
<evidence type="ECO:0000313" key="6">
    <source>
        <dbReference type="EMBL" id="SHE96168.1"/>
    </source>
</evidence>
<dbReference type="Gene3D" id="3.90.70.10">
    <property type="entry name" value="Cysteine proteinases"/>
    <property type="match status" value="1"/>
</dbReference>
<dbReference type="InterPro" id="IPR025660">
    <property type="entry name" value="Pept_his_AS"/>
</dbReference>
<dbReference type="PROSITE" id="PS51170">
    <property type="entry name" value="CW"/>
    <property type="match status" value="10"/>
</dbReference>
<comment type="similarity">
    <text evidence="1">Belongs to the peptidase C1 family.</text>
</comment>
<evidence type="ECO:0000313" key="7">
    <source>
        <dbReference type="Proteomes" id="UP000184035"/>
    </source>
</evidence>
<evidence type="ECO:0000256" key="4">
    <source>
        <dbReference type="SAM" id="SignalP"/>
    </source>
</evidence>
<dbReference type="InterPro" id="IPR013128">
    <property type="entry name" value="Peptidase_C1A"/>
</dbReference>
<feature type="signal peptide" evidence="4">
    <location>
        <begin position="1"/>
        <end position="26"/>
    </location>
</feature>
<sequence length="669" mass="77190">MKKNFISLTLILSLILFIVPSEVTNAKVYENISYNNFSNRSDNLLPSSYDSRDYGYVTPVKNQGDIGDCWAFQCTGALEIAGRKNYNRTYDFSEINIAVNNKIVSPNSGGNPLIAISYLASWQGPVFESDDPYPNPPVISNIHSNKNAQVRFHIQDAIVLPDYSIDTIKRYVKKYGSVTTEINTYYLKDNSTLYNYYDDSVNHAILIIGWDDNYSRDNFIGEKPSRDGAFICKNSWGNDKPYIYMSYDDCTIKNSIHMTYDKFESVYNYQNVYAGTYNKDLSKGYKYLVDDDSYILPIMMDKIGDNEAIKALGVYNDLGNRAQLYYLENINSEDYYSRLTSENKIQDVYFNELGFKTIKLDNPIIPQNKNNFGFVLKIYKNNSGYYVRGSRNKNKDNKSPKEVYVNPFKNNATSIRESRMVREGVSCVAGRIYTDDINNNGYNDGSIHLNNGWLFNSGAWYYFNNGVVKTGWINYGGKWYYTDYNGALKKGWINLNNTWYYLDDNGVMLTGWKFINGNWYYLNSSGAMAIGWIFDNGNWYYLNSNGSMAKGWLMDNNIWYYLNDNGSMKKGWFSNGVNWYYLNNSGAMLTGWNFIDGQWYYLNSSGAMTIGWIFDNGNWYYLNSNGSMAKGWLSYEGNWYYLNNSGAMLTGWQRIDNKDYYFNGSGILN</sequence>
<feature type="repeat" description="Cell wall-binding" evidence="3">
    <location>
        <begin position="649"/>
        <end position="668"/>
    </location>
</feature>
<dbReference type="Gene3D" id="2.10.270.10">
    <property type="entry name" value="Cholin Binding"/>
    <property type="match status" value="4"/>
</dbReference>
<dbReference type="InterPro" id="IPR038765">
    <property type="entry name" value="Papain-like_cys_pep_sf"/>
</dbReference>
<keyword evidence="7" id="KW-1185">Reference proteome</keyword>
<protein>
    <submittedName>
        <fullName evidence="6">Glucan-binding domain-containing protein (YG repeat)</fullName>
    </submittedName>
</protein>
<organism evidence="6 7">
    <name type="scientific">Clostridium fallax</name>
    <dbReference type="NCBI Taxonomy" id="1533"/>
    <lineage>
        <taxon>Bacteria</taxon>
        <taxon>Bacillati</taxon>
        <taxon>Bacillota</taxon>
        <taxon>Clostridia</taxon>
        <taxon>Eubacteriales</taxon>
        <taxon>Clostridiaceae</taxon>
        <taxon>Clostridium</taxon>
    </lineage>
</organism>
<dbReference type="InterPro" id="IPR000668">
    <property type="entry name" value="Peptidase_C1A_C"/>
</dbReference>
<evidence type="ECO:0000256" key="3">
    <source>
        <dbReference type="PROSITE-ProRule" id="PRU00591"/>
    </source>
</evidence>
<dbReference type="PROSITE" id="PS00639">
    <property type="entry name" value="THIOL_PROTEASE_HIS"/>
    <property type="match status" value="1"/>
</dbReference>
<dbReference type="GO" id="GO:0006508">
    <property type="term" value="P:proteolysis"/>
    <property type="evidence" value="ECO:0007669"/>
    <property type="project" value="InterPro"/>
</dbReference>
<feature type="domain" description="Peptidase C1A papain C-terminal" evidence="5">
    <location>
        <begin position="45"/>
        <end position="260"/>
    </location>
</feature>
<dbReference type="Pfam" id="PF19127">
    <property type="entry name" value="Choline_bind_3"/>
    <property type="match status" value="3"/>
</dbReference>
<dbReference type="SMART" id="SM00645">
    <property type="entry name" value="Pept_C1"/>
    <property type="match status" value="1"/>
</dbReference>
<dbReference type="AlphaFoldDB" id="A0A1M4XRU4"/>
<evidence type="ECO:0000256" key="1">
    <source>
        <dbReference type="ARBA" id="ARBA00008455"/>
    </source>
</evidence>
<dbReference type="Pfam" id="PF00112">
    <property type="entry name" value="Peptidase_C1"/>
    <property type="match status" value="1"/>
</dbReference>
<reference evidence="6 7" key="1">
    <citation type="submission" date="2016-11" db="EMBL/GenBank/DDBJ databases">
        <authorList>
            <person name="Jaros S."/>
            <person name="Januszkiewicz K."/>
            <person name="Wedrychowicz H."/>
        </authorList>
    </citation>
    <scope>NUCLEOTIDE SEQUENCE [LARGE SCALE GENOMIC DNA]</scope>
    <source>
        <strain evidence="6 7">DSM 2631</strain>
    </source>
</reference>